<evidence type="ECO:0000256" key="1">
    <source>
        <dbReference type="SAM" id="Phobius"/>
    </source>
</evidence>
<feature type="transmembrane region" description="Helical" evidence="1">
    <location>
        <begin position="206"/>
        <end position="225"/>
    </location>
</feature>
<dbReference type="RefSeq" id="WP_408078762.1">
    <property type="nucleotide sequence ID" value="NZ_JBELQC010000002.1"/>
</dbReference>
<organism evidence="2 3">
    <name type="scientific">Sphingomonas plantiphila</name>
    <dbReference type="NCBI Taxonomy" id="3163295"/>
    <lineage>
        <taxon>Bacteria</taxon>
        <taxon>Pseudomonadati</taxon>
        <taxon>Pseudomonadota</taxon>
        <taxon>Alphaproteobacteria</taxon>
        <taxon>Sphingomonadales</taxon>
        <taxon>Sphingomonadaceae</taxon>
        <taxon>Sphingomonas</taxon>
    </lineage>
</organism>
<evidence type="ECO:0000313" key="2">
    <source>
        <dbReference type="EMBL" id="MFL9841756.1"/>
    </source>
</evidence>
<feature type="transmembrane region" description="Helical" evidence="1">
    <location>
        <begin position="82"/>
        <end position="105"/>
    </location>
</feature>
<proteinExistence type="predicted"/>
<feature type="transmembrane region" description="Helical" evidence="1">
    <location>
        <begin position="150"/>
        <end position="168"/>
    </location>
</feature>
<dbReference type="Proteomes" id="UP001629244">
    <property type="component" value="Unassembled WGS sequence"/>
</dbReference>
<gene>
    <name evidence="2" type="ORF">ABS767_12340</name>
</gene>
<name>A0ABW8YRE9_9SPHN</name>
<evidence type="ECO:0000313" key="3">
    <source>
        <dbReference type="Proteomes" id="UP001629244"/>
    </source>
</evidence>
<keyword evidence="1" id="KW-0472">Membrane</keyword>
<keyword evidence="1" id="KW-1133">Transmembrane helix</keyword>
<protein>
    <submittedName>
        <fullName evidence="2">Uncharacterized protein</fullName>
    </submittedName>
</protein>
<feature type="transmembrane region" description="Helical" evidence="1">
    <location>
        <begin position="117"/>
        <end position="138"/>
    </location>
</feature>
<keyword evidence="1" id="KW-0812">Transmembrane</keyword>
<feature type="transmembrane region" description="Helical" evidence="1">
    <location>
        <begin position="48"/>
        <end position="70"/>
    </location>
</feature>
<feature type="transmembrane region" description="Helical" evidence="1">
    <location>
        <begin position="174"/>
        <end position="194"/>
    </location>
</feature>
<accession>A0ABW8YRE9</accession>
<feature type="transmembrane region" description="Helical" evidence="1">
    <location>
        <begin position="17"/>
        <end position="42"/>
    </location>
</feature>
<reference evidence="2 3" key="1">
    <citation type="submission" date="2024-06" db="EMBL/GenBank/DDBJ databases">
        <authorList>
            <person name="Kaempfer P."/>
            <person name="Viver T."/>
        </authorList>
    </citation>
    <scope>NUCLEOTIDE SEQUENCE [LARGE SCALE GENOMIC DNA]</scope>
    <source>
        <strain evidence="2 3">ST-64</strain>
    </source>
</reference>
<keyword evidence="3" id="KW-1185">Reference proteome</keyword>
<dbReference type="EMBL" id="JBELQC010000002">
    <property type="protein sequence ID" value="MFL9841756.1"/>
    <property type="molecule type" value="Genomic_DNA"/>
</dbReference>
<sequence length="256" mass="27591">MVTLAQTGMRFAPDTRFFLAMAIVMALLNLLAFSFFAIMGLSTFGAPLYVHVHALTFFGWVAIYVTQNALIATGSTALHRRLGWFAAAYTLWMVLVGTLTTAFTVQRGLAPPIFTPAFFLVMNPLGVACFAAMIWAAVAVRANTGWHRRLIYCAMAGIMGPAFGRLLPPQLTTSPNGVVVLVAAISSFIVIGMVRDRIRQGHVHPAYLVGLAVVVLQWFAFDVIAKSPIGTSVYRSVVADTPGAAKPALEKARFPG</sequence>
<comment type="caution">
    <text evidence="2">The sequence shown here is derived from an EMBL/GenBank/DDBJ whole genome shotgun (WGS) entry which is preliminary data.</text>
</comment>